<feature type="transmembrane region" description="Helical" evidence="7">
    <location>
        <begin position="142"/>
        <end position="165"/>
    </location>
</feature>
<feature type="transmembrane region" description="Helical" evidence="7">
    <location>
        <begin position="171"/>
        <end position="196"/>
    </location>
</feature>
<feature type="transmembrane region" description="Helical" evidence="7">
    <location>
        <begin position="57"/>
        <end position="77"/>
    </location>
</feature>
<evidence type="ECO:0000256" key="2">
    <source>
        <dbReference type="ARBA" id="ARBA00022475"/>
    </source>
</evidence>
<feature type="transmembrane region" description="Helical" evidence="7">
    <location>
        <begin position="337"/>
        <end position="354"/>
    </location>
</feature>
<dbReference type="EMBL" id="MN079172">
    <property type="protein sequence ID" value="QEA06797.1"/>
    <property type="molecule type" value="Genomic_DNA"/>
</dbReference>
<keyword evidence="3" id="KW-0997">Cell inner membrane</keyword>
<evidence type="ECO:0000256" key="1">
    <source>
        <dbReference type="ARBA" id="ARBA00004429"/>
    </source>
</evidence>
<feature type="transmembrane region" description="Helical" evidence="7">
    <location>
        <begin position="12"/>
        <end position="37"/>
    </location>
</feature>
<sequence length="429" mass="44982">MEYWLPGLAAVLGLIVLGLPIAFAMMLVGVVGVAAILGVDPALSLLGQVGYDTGKSYTLTVVPLFVLMGNLIVHARLADDLYAASNAWLGHRKGGLAMATVAACGGFSSVCGSSLATAATMSKVAMPSMRRYGYSEAVSSGVIAAGGTLGVLIPPSVILVLYGIITQQNIGKLFIAGLVPGLLGVLGYMAAVRLHFWWTGDATEPYPKLAFGERLRALRAVGGVLSLFALVMGGIYLGVFTATEAAGIGASGALVLALWRRALTPASFYRLLLETARTTAMMFAILIGAVVFSNFVNLAGMPDDLAAWVSAADLAPMAVILIILGLYLVLGAVLESLSMLLLTVPIFFPIVQGLGFDPIWFGIVVVVAIEISLITPPIGLNVFVLNTVLPETRLGTIFRGVTPFLLMDIVRLLVLAFIPAITLWLPSMM</sequence>
<organism evidence="9">
    <name type="scientific">uncultured organism</name>
    <dbReference type="NCBI Taxonomy" id="155900"/>
    <lineage>
        <taxon>unclassified sequences</taxon>
        <taxon>environmental samples</taxon>
    </lineage>
</organism>
<protein>
    <submittedName>
        <fullName evidence="9">C4-dicarboxylate TRAP transporter large permease protein DctM</fullName>
    </submittedName>
</protein>
<feature type="transmembrane region" description="Helical" evidence="7">
    <location>
        <begin position="360"/>
        <end position="384"/>
    </location>
</feature>
<dbReference type="InterPro" id="IPR004681">
    <property type="entry name" value="TRAP_DctM"/>
</dbReference>
<keyword evidence="5 7" id="KW-1133">Transmembrane helix</keyword>
<evidence type="ECO:0000256" key="6">
    <source>
        <dbReference type="ARBA" id="ARBA00023136"/>
    </source>
</evidence>
<dbReference type="PANTHER" id="PTHR33362">
    <property type="entry name" value="SIALIC ACID TRAP TRANSPORTER PERMEASE PROTEIN SIAT-RELATED"/>
    <property type="match status" value="1"/>
</dbReference>
<feature type="transmembrane region" description="Helical" evidence="7">
    <location>
        <begin position="217"/>
        <end position="236"/>
    </location>
</feature>
<dbReference type="Pfam" id="PF06808">
    <property type="entry name" value="DctM"/>
    <property type="match status" value="1"/>
</dbReference>
<dbReference type="PANTHER" id="PTHR33362:SF5">
    <property type="entry name" value="C4-DICARBOXYLATE TRAP TRANSPORTER LARGE PERMEASE PROTEIN DCTM"/>
    <property type="match status" value="1"/>
</dbReference>
<feature type="transmembrane region" description="Helical" evidence="7">
    <location>
        <begin position="305"/>
        <end position="330"/>
    </location>
</feature>
<keyword evidence="6 7" id="KW-0472">Membrane</keyword>
<evidence type="ECO:0000259" key="8">
    <source>
        <dbReference type="Pfam" id="PF06808"/>
    </source>
</evidence>
<dbReference type="NCBIfam" id="TIGR00786">
    <property type="entry name" value="dctM"/>
    <property type="match status" value="1"/>
</dbReference>
<name>A0A5B8RJ16_9ZZZZ</name>
<feature type="transmembrane region" description="Helical" evidence="7">
    <location>
        <begin position="405"/>
        <end position="425"/>
    </location>
</feature>
<keyword evidence="4 7" id="KW-0812">Transmembrane</keyword>
<dbReference type="InterPro" id="IPR010656">
    <property type="entry name" value="DctM"/>
</dbReference>
<evidence type="ECO:0000256" key="7">
    <source>
        <dbReference type="SAM" id="Phobius"/>
    </source>
</evidence>
<dbReference type="GO" id="GO:0005886">
    <property type="term" value="C:plasma membrane"/>
    <property type="evidence" value="ECO:0007669"/>
    <property type="project" value="UniProtKB-SubCell"/>
</dbReference>
<keyword evidence="2" id="KW-1003">Cell membrane</keyword>
<feature type="domain" description="TRAP C4-dicarboxylate transport system permease DctM subunit" evidence="8">
    <location>
        <begin position="9"/>
        <end position="421"/>
    </location>
</feature>
<feature type="transmembrane region" description="Helical" evidence="7">
    <location>
        <begin position="97"/>
        <end position="121"/>
    </location>
</feature>
<proteinExistence type="predicted"/>
<evidence type="ECO:0000256" key="5">
    <source>
        <dbReference type="ARBA" id="ARBA00022989"/>
    </source>
</evidence>
<dbReference type="AlphaFoldDB" id="A0A5B8RJ16"/>
<accession>A0A5B8RJ16</accession>
<dbReference type="PIRSF" id="PIRSF006066">
    <property type="entry name" value="HI0050"/>
    <property type="match status" value="1"/>
</dbReference>
<comment type="subcellular location">
    <subcellularLocation>
        <location evidence="1">Cell inner membrane</location>
        <topology evidence="1">Multi-pass membrane protein</topology>
    </subcellularLocation>
</comment>
<gene>
    <name evidence="9" type="primary">dctM_13</name>
    <name evidence="9" type="ORF">KBTEX_03138</name>
</gene>
<feature type="transmembrane region" description="Helical" evidence="7">
    <location>
        <begin position="242"/>
        <end position="259"/>
    </location>
</feature>
<reference evidence="9" key="1">
    <citation type="submission" date="2019-06" db="EMBL/GenBank/DDBJ databases">
        <authorList>
            <person name="Murdoch R.W."/>
            <person name="Fathepure B."/>
        </authorList>
    </citation>
    <scope>NUCLEOTIDE SEQUENCE</scope>
</reference>
<evidence type="ECO:0000313" key="9">
    <source>
        <dbReference type="EMBL" id="QEA06797.1"/>
    </source>
</evidence>
<evidence type="ECO:0000256" key="4">
    <source>
        <dbReference type="ARBA" id="ARBA00022692"/>
    </source>
</evidence>
<dbReference type="GO" id="GO:0022857">
    <property type="term" value="F:transmembrane transporter activity"/>
    <property type="evidence" value="ECO:0007669"/>
    <property type="project" value="TreeGrafter"/>
</dbReference>
<evidence type="ECO:0000256" key="3">
    <source>
        <dbReference type="ARBA" id="ARBA00022519"/>
    </source>
</evidence>
<feature type="transmembrane region" description="Helical" evidence="7">
    <location>
        <begin position="280"/>
        <end position="299"/>
    </location>
</feature>